<proteinExistence type="predicted"/>
<comment type="caution">
    <text evidence="6">The sequence shown here is derived from an EMBL/GenBank/DDBJ whole genome shotgun (WGS) entry which is preliminary data.</text>
</comment>
<dbReference type="GO" id="GO:0045892">
    <property type="term" value="P:negative regulation of DNA-templated transcription"/>
    <property type="evidence" value="ECO:0007669"/>
    <property type="project" value="UniProtKB-ARBA"/>
</dbReference>
<dbReference type="AlphaFoldDB" id="A0A2S8J6B9"/>
<organism evidence="6 7">
    <name type="scientific">Rhodococcus opacus</name>
    <name type="common">Nocardia opaca</name>
    <dbReference type="NCBI Taxonomy" id="37919"/>
    <lineage>
        <taxon>Bacteria</taxon>
        <taxon>Bacillati</taxon>
        <taxon>Actinomycetota</taxon>
        <taxon>Actinomycetes</taxon>
        <taxon>Mycobacteriales</taxon>
        <taxon>Nocardiaceae</taxon>
        <taxon>Rhodococcus</taxon>
    </lineage>
</organism>
<dbReference type="PANTHER" id="PTHR30055:SF234">
    <property type="entry name" value="HTH-TYPE TRANSCRIPTIONAL REGULATOR BETI"/>
    <property type="match status" value="1"/>
</dbReference>
<dbReference type="Pfam" id="PF00440">
    <property type="entry name" value="TetR_N"/>
    <property type="match status" value="1"/>
</dbReference>
<dbReference type="InterPro" id="IPR036271">
    <property type="entry name" value="Tet_transcr_reg_TetR-rel_C_sf"/>
</dbReference>
<keyword evidence="1" id="KW-0805">Transcription regulation</keyword>
<name>A0A2S8J6B9_RHOOP</name>
<evidence type="ECO:0000256" key="3">
    <source>
        <dbReference type="ARBA" id="ARBA00023163"/>
    </source>
</evidence>
<dbReference type="FunFam" id="1.10.10.60:FF:000141">
    <property type="entry name" value="TetR family transcriptional regulator"/>
    <property type="match status" value="1"/>
</dbReference>
<accession>A0A2S8J6B9</accession>
<evidence type="ECO:0000256" key="2">
    <source>
        <dbReference type="ARBA" id="ARBA00023125"/>
    </source>
</evidence>
<dbReference type="PRINTS" id="PR00455">
    <property type="entry name" value="HTHTETR"/>
</dbReference>
<sequence>MARRKAGNVLSKDGEEARSQILHAAQKVILRFGLAKTTMEDIATEAGVSRPTVYRYFQDRTELTSVLIDWRAREVLEASRELLQREGSFEDNFIAGLIHTVALAREDPIVAMVLAPANQRGESWSETLELAAELTADLWEPFLKEARTRGEMRSDLNSSEVYTWLALVQFALFNSMESMEPSDPAHARMLKTFVLPALVAPTDGVTVRRGRPLSKNLKRQ</sequence>
<keyword evidence="3" id="KW-0804">Transcription</keyword>
<dbReference type="Gene3D" id="1.10.357.10">
    <property type="entry name" value="Tetracycline Repressor, domain 2"/>
    <property type="match status" value="1"/>
</dbReference>
<evidence type="ECO:0000313" key="6">
    <source>
        <dbReference type="EMBL" id="PQP22596.1"/>
    </source>
</evidence>
<feature type="DNA-binding region" description="H-T-H motif" evidence="4">
    <location>
        <begin position="38"/>
        <end position="57"/>
    </location>
</feature>
<dbReference type="SUPFAM" id="SSF48498">
    <property type="entry name" value="Tetracyclin repressor-like, C-terminal domain"/>
    <property type="match status" value="1"/>
</dbReference>
<evidence type="ECO:0000256" key="4">
    <source>
        <dbReference type="PROSITE-ProRule" id="PRU00335"/>
    </source>
</evidence>
<keyword evidence="2 4" id="KW-0238">DNA-binding</keyword>
<dbReference type="EMBL" id="PUIO01000030">
    <property type="protein sequence ID" value="PQP22596.1"/>
    <property type="molecule type" value="Genomic_DNA"/>
</dbReference>
<dbReference type="PROSITE" id="PS50977">
    <property type="entry name" value="HTH_TETR_2"/>
    <property type="match status" value="1"/>
</dbReference>
<evidence type="ECO:0000256" key="1">
    <source>
        <dbReference type="ARBA" id="ARBA00023015"/>
    </source>
</evidence>
<dbReference type="InterPro" id="IPR009057">
    <property type="entry name" value="Homeodomain-like_sf"/>
</dbReference>
<dbReference type="GO" id="GO:0003700">
    <property type="term" value="F:DNA-binding transcription factor activity"/>
    <property type="evidence" value="ECO:0007669"/>
    <property type="project" value="TreeGrafter"/>
</dbReference>
<dbReference type="InterPro" id="IPR050109">
    <property type="entry name" value="HTH-type_TetR-like_transc_reg"/>
</dbReference>
<dbReference type="SUPFAM" id="SSF46689">
    <property type="entry name" value="Homeodomain-like"/>
    <property type="match status" value="1"/>
</dbReference>
<dbReference type="Proteomes" id="UP000239290">
    <property type="component" value="Unassembled WGS sequence"/>
</dbReference>
<evidence type="ECO:0000313" key="7">
    <source>
        <dbReference type="Proteomes" id="UP000239290"/>
    </source>
</evidence>
<dbReference type="PANTHER" id="PTHR30055">
    <property type="entry name" value="HTH-TYPE TRANSCRIPTIONAL REGULATOR RUTR"/>
    <property type="match status" value="1"/>
</dbReference>
<protein>
    <submittedName>
        <fullName evidence="6">TetR/AcrR family transcriptional regulator</fullName>
    </submittedName>
</protein>
<feature type="domain" description="HTH tetR-type" evidence="5">
    <location>
        <begin position="15"/>
        <end position="75"/>
    </location>
</feature>
<reference evidence="7" key="1">
    <citation type="submission" date="2018-02" db="EMBL/GenBank/DDBJ databases">
        <title>Draft genome sequencing of Rhodococcus opacus KU647198.</title>
        <authorList>
            <person name="Zheng B.-X."/>
        </authorList>
    </citation>
    <scope>NUCLEOTIDE SEQUENCE [LARGE SCALE GENOMIC DNA]</scope>
    <source>
        <strain evidence="7">04-OD7</strain>
    </source>
</reference>
<dbReference type="InterPro" id="IPR001647">
    <property type="entry name" value="HTH_TetR"/>
</dbReference>
<dbReference type="GO" id="GO:0000976">
    <property type="term" value="F:transcription cis-regulatory region binding"/>
    <property type="evidence" value="ECO:0007669"/>
    <property type="project" value="TreeGrafter"/>
</dbReference>
<evidence type="ECO:0000259" key="5">
    <source>
        <dbReference type="PROSITE" id="PS50977"/>
    </source>
</evidence>
<gene>
    <name evidence="6" type="ORF">C5613_23360</name>
</gene>